<feature type="domain" description="Prepilin peptidase A24 N-terminal" evidence="9">
    <location>
        <begin position="7"/>
        <end position="90"/>
    </location>
</feature>
<organism evidence="10 11">
    <name type="scientific">Ornithinibacillus halophilus</name>
    <dbReference type="NCBI Taxonomy" id="930117"/>
    <lineage>
        <taxon>Bacteria</taxon>
        <taxon>Bacillati</taxon>
        <taxon>Bacillota</taxon>
        <taxon>Bacilli</taxon>
        <taxon>Bacillales</taxon>
        <taxon>Bacillaceae</taxon>
        <taxon>Ornithinibacillus</taxon>
    </lineage>
</organism>
<dbReference type="Pfam" id="PF06750">
    <property type="entry name" value="A24_N_bact"/>
    <property type="match status" value="1"/>
</dbReference>
<keyword evidence="11" id="KW-1185">Reference proteome</keyword>
<gene>
    <name evidence="10" type="ORF">SAMN05216225_100528</name>
</gene>
<keyword evidence="4 7" id="KW-0812">Transmembrane</keyword>
<evidence type="ECO:0000256" key="6">
    <source>
        <dbReference type="ARBA" id="ARBA00023136"/>
    </source>
</evidence>
<dbReference type="EMBL" id="FQVW01000005">
    <property type="protein sequence ID" value="SHF78731.1"/>
    <property type="molecule type" value="Genomic_DNA"/>
</dbReference>
<evidence type="ECO:0000313" key="11">
    <source>
        <dbReference type="Proteomes" id="UP000183988"/>
    </source>
</evidence>
<dbReference type="GO" id="GO:0006465">
    <property type="term" value="P:signal peptide processing"/>
    <property type="evidence" value="ECO:0007669"/>
    <property type="project" value="TreeGrafter"/>
</dbReference>
<dbReference type="AlphaFoldDB" id="A0A1M5EI55"/>
<dbReference type="STRING" id="930117.SAMN05216225_100528"/>
<feature type="transmembrane region" description="Helical" evidence="7">
    <location>
        <begin position="118"/>
        <end position="137"/>
    </location>
</feature>
<dbReference type="Pfam" id="PF01478">
    <property type="entry name" value="Peptidase_A24"/>
    <property type="match status" value="1"/>
</dbReference>
<dbReference type="InterPro" id="IPR010627">
    <property type="entry name" value="Prepilin_pept_A24_N"/>
</dbReference>
<evidence type="ECO:0000256" key="2">
    <source>
        <dbReference type="ARBA" id="ARBA00005801"/>
    </source>
</evidence>
<comment type="similarity">
    <text evidence="2">Belongs to the peptidase A24 family.</text>
</comment>
<proteinExistence type="inferred from homology"/>
<dbReference type="InterPro" id="IPR000045">
    <property type="entry name" value="Prepilin_IV_endopep_pep"/>
</dbReference>
<dbReference type="Gene3D" id="1.20.120.1220">
    <property type="match status" value="1"/>
</dbReference>
<dbReference type="PANTHER" id="PTHR30487">
    <property type="entry name" value="TYPE 4 PREPILIN-LIKE PROTEINS LEADER PEPTIDE-PROCESSING ENZYME"/>
    <property type="match status" value="1"/>
</dbReference>
<evidence type="ECO:0000259" key="8">
    <source>
        <dbReference type="Pfam" id="PF01478"/>
    </source>
</evidence>
<comment type="subcellular location">
    <subcellularLocation>
        <location evidence="1">Cell membrane</location>
        <topology evidence="1">Multi-pass membrane protein</topology>
    </subcellularLocation>
</comment>
<keyword evidence="3" id="KW-1003">Cell membrane</keyword>
<reference evidence="10 11" key="1">
    <citation type="submission" date="2016-11" db="EMBL/GenBank/DDBJ databases">
        <authorList>
            <person name="Jaros S."/>
            <person name="Januszkiewicz K."/>
            <person name="Wedrychowicz H."/>
        </authorList>
    </citation>
    <scope>NUCLEOTIDE SEQUENCE [LARGE SCALE GENOMIC DNA]</scope>
    <source>
        <strain evidence="10 11">IBRC-M 10683</strain>
    </source>
</reference>
<evidence type="ECO:0000256" key="1">
    <source>
        <dbReference type="ARBA" id="ARBA00004651"/>
    </source>
</evidence>
<keyword evidence="5 7" id="KW-1133">Transmembrane helix</keyword>
<keyword evidence="10" id="KW-0808">Transferase</keyword>
<dbReference type="GO" id="GO:0032259">
    <property type="term" value="P:methylation"/>
    <property type="evidence" value="ECO:0007669"/>
    <property type="project" value="UniProtKB-KW"/>
</dbReference>
<accession>A0A1M5EI55</accession>
<feature type="transmembrane region" description="Helical" evidence="7">
    <location>
        <begin position="220"/>
        <end position="243"/>
    </location>
</feature>
<feature type="transmembrane region" description="Helical" evidence="7">
    <location>
        <begin position="84"/>
        <end position="111"/>
    </location>
</feature>
<dbReference type="Proteomes" id="UP000183988">
    <property type="component" value="Unassembled WGS sequence"/>
</dbReference>
<dbReference type="PANTHER" id="PTHR30487:SF0">
    <property type="entry name" value="PREPILIN LEADER PEPTIDASE_N-METHYLTRANSFERASE-RELATED"/>
    <property type="match status" value="1"/>
</dbReference>
<feature type="transmembrane region" description="Helical" evidence="7">
    <location>
        <begin position="175"/>
        <end position="208"/>
    </location>
</feature>
<evidence type="ECO:0000313" key="10">
    <source>
        <dbReference type="EMBL" id="SHF78731.1"/>
    </source>
</evidence>
<dbReference type="GO" id="GO:0004190">
    <property type="term" value="F:aspartic-type endopeptidase activity"/>
    <property type="evidence" value="ECO:0007669"/>
    <property type="project" value="InterPro"/>
</dbReference>
<evidence type="ECO:0000256" key="3">
    <source>
        <dbReference type="ARBA" id="ARBA00022475"/>
    </source>
</evidence>
<dbReference type="OrthoDB" id="9789291at2"/>
<dbReference type="InterPro" id="IPR050882">
    <property type="entry name" value="Prepilin_peptidase/N-MTase"/>
</dbReference>
<sequence length="247" mass="27867">MIIYLVLLGLIFGSFFNVVGLRLPKNLPFTNDRSYCPHCNHTLAWYELIPVFSYIIQCGKCRNCKIKISIQYPLIEFLTGLLFAFSYITFGFTIELIVSLLFVSMLVILLITDIKYMLIPNKVLLFFLPFFIVLRIVEPLDPWWSSVVGGVFGFVLLAFIILISRGGMGAGDMKLFGVLGIILGMKGVLLAFFLACIIGSIVGVILLKFKIIERKQPVPFGPYIVVASLITYFYGAALIQWYFNLIS</sequence>
<evidence type="ECO:0000256" key="4">
    <source>
        <dbReference type="ARBA" id="ARBA00022692"/>
    </source>
</evidence>
<protein>
    <submittedName>
        <fullName evidence="10">Leader peptidase (Prepilin peptidase) / N-methyltransferase</fullName>
    </submittedName>
</protein>
<keyword evidence="6 7" id="KW-0472">Membrane</keyword>
<evidence type="ECO:0000259" key="9">
    <source>
        <dbReference type="Pfam" id="PF06750"/>
    </source>
</evidence>
<feature type="domain" description="Prepilin type IV endopeptidase peptidase" evidence="8">
    <location>
        <begin position="100"/>
        <end position="204"/>
    </location>
</feature>
<dbReference type="RefSeq" id="WP_072888376.1">
    <property type="nucleotide sequence ID" value="NZ_FQVW01000005.1"/>
</dbReference>
<dbReference type="GO" id="GO:0005886">
    <property type="term" value="C:plasma membrane"/>
    <property type="evidence" value="ECO:0007669"/>
    <property type="project" value="UniProtKB-SubCell"/>
</dbReference>
<name>A0A1M5EI55_9BACI</name>
<evidence type="ECO:0000256" key="5">
    <source>
        <dbReference type="ARBA" id="ARBA00022989"/>
    </source>
</evidence>
<keyword evidence="10" id="KW-0489">Methyltransferase</keyword>
<dbReference type="GO" id="GO:0008168">
    <property type="term" value="F:methyltransferase activity"/>
    <property type="evidence" value="ECO:0007669"/>
    <property type="project" value="UniProtKB-KW"/>
</dbReference>
<feature type="transmembrane region" description="Helical" evidence="7">
    <location>
        <begin position="143"/>
        <end position="163"/>
    </location>
</feature>
<evidence type="ECO:0000256" key="7">
    <source>
        <dbReference type="SAM" id="Phobius"/>
    </source>
</evidence>